<evidence type="ECO:0000256" key="2">
    <source>
        <dbReference type="SAM" id="Phobius"/>
    </source>
</evidence>
<dbReference type="STRING" id="744872.Spica_1853"/>
<dbReference type="RefSeq" id="WP_013969281.1">
    <property type="nucleotide sequence ID" value="NC_015732.1"/>
</dbReference>
<organism evidence="3 4">
    <name type="scientific">Gracilinema caldarium (strain ATCC 51460 / DSM 7334 / H1)</name>
    <name type="common">Treponema caldarium</name>
    <dbReference type="NCBI Taxonomy" id="744872"/>
    <lineage>
        <taxon>Bacteria</taxon>
        <taxon>Pseudomonadati</taxon>
        <taxon>Spirochaetota</taxon>
        <taxon>Spirochaetia</taxon>
        <taxon>Spirochaetales</taxon>
        <taxon>Breznakiellaceae</taxon>
        <taxon>Gracilinema</taxon>
    </lineage>
</organism>
<proteinExistence type="predicted"/>
<evidence type="ECO:0000256" key="1">
    <source>
        <dbReference type="SAM" id="MobiDB-lite"/>
    </source>
</evidence>
<feature type="compositionally biased region" description="Basic and acidic residues" evidence="1">
    <location>
        <begin position="66"/>
        <end position="87"/>
    </location>
</feature>
<sequence>MKLNRTWLLWIIGSLGVAMILYAVAKQIIGFSVDPALEKTFFDFIIIGALGILIYNRKLAAEEAAEAQKSEPAPEKASEAADDGTEK</sequence>
<evidence type="ECO:0000313" key="4">
    <source>
        <dbReference type="Proteomes" id="UP000000503"/>
    </source>
</evidence>
<accession>F8F3P6</accession>
<dbReference type="Proteomes" id="UP000000503">
    <property type="component" value="Chromosome"/>
</dbReference>
<keyword evidence="2" id="KW-1133">Transmembrane helix</keyword>
<dbReference type="EMBL" id="CP002868">
    <property type="protein sequence ID" value="AEJ19990.1"/>
    <property type="molecule type" value="Genomic_DNA"/>
</dbReference>
<keyword evidence="4" id="KW-1185">Reference proteome</keyword>
<dbReference type="HOGENOM" id="CLU_2588695_0_0_12"/>
<keyword evidence="2" id="KW-0472">Membrane</keyword>
<feature type="transmembrane region" description="Helical" evidence="2">
    <location>
        <begin position="7"/>
        <end position="25"/>
    </location>
</feature>
<feature type="region of interest" description="Disordered" evidence="1">
    <location>
        <begin position="65"/>
        <end position="87"/>
    </location>
</feature>
<dbReference type="AlphaFoldDB" id="F8F3P6"/>
<dbReference type="KEGG" id="scd:Spica_1853"/>
<feature type="transmembrane region" description="Helical" evidence="2">
    <location>
        <begin position="37"/>
        <end position="55"/>
    </location>
</feature>
<gene>
    <name evidence="3" type="ordered locus">Spica_1853</name>
</gene>
<name>F8F3P6_GRAC1</name>
<evidence type="ECO:0000313" key="3">
    <source>
        <dbReference type="EMBL" id="AEJ19990.1"/>
    </source>
</evidence>
<reference evidence="4" key="1">
    <citation type="journal article" date="2013" name="Stand. Genomic Sci.">
        <title>Genome sequence of the thermophilic fresh-water bacterium Spirochaeta caldaria type strain (H1(T)), reclassification of Spirochaeta caldaria, Spirochaeta stenostrepta, and Spirochaeta zuelzerae in the genus Treponema as Treponema caldaria comb. nov., Treponema stenostrepta comb. nov., and Treponema zuelzerae comb. nov., and emendation of the genus Treponema.</title>
        <authorList>
            <person name="Abt B."/>
            <person name="Goker M."/>
            <person name="Scheuner C."/>
            <person name="Han C."/>
            <person name="Lu M."/>
            <person name="Misra M."/>
            <person name="Lapidus A."/>
            <person name="Nolan M."/>
            <person name="Lucas S."/>
            <person name="Hammon N."/>
            <person name="Deshpande S."/>
            <person name="Cheng J.F."/>
            <person name="Tapia R."/>
            <person name="Goodwin L.A."/>
            <person name="Pitluck S."/>
            <person name="Liolios K."/>
            <person name="Pagani I."/>
            <person name="Ivanova N."/>
            <person name="Mavromatis K."/>
            <person name="Mikhailova N."/>
            <person name="Huntemann M."/>
            <person name="Pati A."/>
            <person name="Chen A."/>
            <person name="Palaniappan K."/>
            <person name="Land M."/>
            <person name="Hauser L."/>
            <person name="Jeffries C.D."/>
            <person name="Rohde M."/>
            <person name="Spring S."/>
            <person name="Gronow S."/>
            <person name="Detter J.C."/>
            <person name="Bristow J."/>
            <person name="Eisen J.A."/>
            <person name="Markowitz V."/>
            <person name="Hugenholtz P."/>
            <person name="Kyrpides N.C."/>
            <person name="Woyke T."/>
            <person name="Klenk H.P."/>
        </authorList>
    </citation>
    <scope>NUCLEOTIDE SEQUENCE</scope>
    <source>
        <strain evidence="4">ATCC 51460 / DSM 7334 / H1</strain>
    </source>
</reference>
<keyword evidence="2" id="KW-0812">Transmembrane</keyword>
<protein>
    <submittedName>
        <fullName evidence="3">Uncharacterized protein</fullName>
    </submittedName>
</protein>